<feature type="region of interest" description="Disordered" evidence="4">
    <location>
        <begin position="234"/>
        <end position="255"/>
    </location>
</feature>
<dbReference type="Gene3D" id="3.40.630.40">
    <property type="entry name" value="Zn-dependent exopeptidases"/>
    <property type="match status" value="1"/>
</dbReference>
<sequence>MVLALGVSAAATTWAGESISRATPQRPARAAAGGAVAWQIAGKTLNGVDYVDLASVAEALGLKWAWNAAGSRVVLSGEGAEAELAPNARETVINGMRVFLGQPVLSGHGKLFVSRTDFEKNLAPLLRPGAGVARLARPRVIVLDPGHGGRDHGTSTYEKTYALDVARRAKPLLEAAGFRVVLTRTEDAFVSLPERAVIANTSHADVFVSIHFNALPKDTKTSGLEIFTFAPVGQRSTDSWSPGKADDREDEASPGNRCDYWNSVLAHALQNRMSKDLKTFDRGKKQAHWSVLRPLHCPGVLVECGFLTSATEAKKIGTEAYRQRLAETLVAGLVDYAATVAPARR</sequence>
<dbReference type="GO" id="GO:0008745">
    <property type="term" value="F:N-acetylmuramoyl-L-alanine amidase activity"/>
    <property type="evidence" value="ECO:0007669"/>
    <property type="project" value="UniProtKB-EC"/>
</dbReference>
<evidence type="ECO:0000256" key="3">
    <source>
        <dbReference type="ARBA" id="ARBA00022801"/>
    </source>
</evidence>
<dbReference type="Pfam" id="PF01520">
    <property type="entry name" value="Amidase_3"/>
    <property type="match status" value="1"/>
</dbReference>
<dbReference type="SMART" id="SM00646">
    <property type="entry name" value="Ami_3"/>
    <property type="match status" value="1"/>
</dbReference>
<comment type="catalytic activity">
    <reaction evidence="1">
        <text>Hydrolyzes the link between N-acetylmuramoyl residues and L-amino acid residues in certain cell-wall glycopeptides.</text>
        <dbReference type="EC" id="3.5.1.28"/>
    </reaction>
</comment>
<proteinExistence type="predicted"/>
<evidence type="ECO:0000256" key="1">
    <source>
        <dbReference type="ARBA" id="ARBA00001561"/>
    </source>
</evidence>
<keyword evidence="7" id="KW-1185">Reference proteome</keyword>
<dbReference type="GO" id="GO:0030288">
    <property type="term" value="C:outer membrane-bounded periplasmic space"/>
    <property type="evidence" value="ECO:0007669"/>
    <property type="project" value="TreeGrafter"/>
</dbReference>
<dbReference type="InterPro" id="IPR036582">
    <property type="entry name" value="Mao_N_sf"/>
</dbReference>
<evidence type="ECO:0000259" key="5">
    <source>
        <dbReference type="SMART" id="SM00646"/>
    </source>
</evidence>
<dbReference type="Proteomes" id="UP000825051">
    <property type="component" value="Chromosome"/>
</dbReference>
<protein>
    <recommendedName>
        <fullName evidence="2">N-acetylmuramoyl-L-alanine amidase</fullName>
        <ecNumber evidence="2">3.5.1.28</ecNumber>
    </recommendedName>
</protein>
<dbReference type="KEGG" id="ole:K0B96_00185"/>
<evidence type="ECO:0000313" key="6">
    <source>
        <dbReference type="EMBL" id="QYM79068.1"/>
    </source>
</evidence>
<dbReference type="InterPro" id="IPR012854">
    <property type="entry name" value="Cu_amine_oxidase-like_N"/>
</dbReference>
<evidence type="ECO:0000313" key="7">
    <source>
        <dbReference type="Proteomes" id="UP000825051"/>
    </source>
</evidence>
<gene>
    <name evidence="6" type="ORF">K0B96_00185</name>
</gene>
<dbReference type="EC" id="3.5.1.28" evidence="2"/>
<dbReference type="CDD" id="cd02696">
    <property type="entry name" value="MurNAc-LAA"/>
    <property type="match status" value="1"/>
</dbReference>
<dbReference type="PANTHER" id="PTHR30404">
    <property type="entry name" value="N-ACETYLMURAMOYL-L-ALANINE AMIDASE"/>
    <property type="match status" value="1"/>
</dbReference>
<dbReference type="PANTHER" id="PTHR30404:SF0">
    <property type="entry name" value="N-ACETYLMURAMOYL-L-ALANINE AMIDASE AMIC"/>
    <property type="match status" value="1"/>
</dbReference>
<name>A0A8F9TWJ2_9BACT</name>
<organism evidence="6 7">
    <name type="scientific">Horticoccus luteus</name>
    <dbReference type="NCBI Taxonomy" id="2862869"/>
    <lineage>
        <taxon>Bacteria</taxon>
        <taxon>Pseudomonadati</taxon>
        <taxon>Verrucomicrobiota</taxon>
        <taxon>Opitutia</taxon>
        <taxon>Opitutales</taxon>
        <taxon>Opitutaceae</taxon>
        <taxon>Horticoccus</taxon>
    </lineage>
</organism>
<dbReference type="SUPFAM" id="SSF53187">
    <property type="entry name" value="Zn-dependent exopeptidases"/>
    <property type="match status" value="1"/>
</dbReference>
<dbReference type="GO" id="GO:0009253">
    <property type="term" value="P:peptidoglycan catabolic process"/>
    <property type="evidence" value="ECO:0007669"/>
    <property type="project" value="InterPro"/>
</dbReference>
<accession>A0A8F9TWJ2</accession>
<dbReference type="SUPFAM" id="SSF55383">
    <property type="entry name" value="Copper amine oxidase, domain N"/>
    <property type="match status" value="1"/>
</dbReference>
<evidence type="ECO:0000256" key="4">
    <source>
        <dbReference type="SAM" id="MobiDB-lite"/>
    </source>
</evidence>
<dbReference type="InterPro" id="IPR002508">
    <property type="entry name" value="MurNAc-LAA_cat"/>
</dbReference>
<keyword evidence="3 6" id="KW-0378">Hydrolase</keyword>
<evidence type="ECO:0000256" key="2">
    <source>
        <dbReference type="ARBA" id="ARBA00011901"/>
    </source>
</evidence>
<reference evidence="6" key="1">
    <citation type="submission" date="2021-08" db="EMBL/GenBank/DDBJ databases">
        <title>Genome of a novel bacterium of the phylum Verrucomicrobia, Oleiharenicola sp. KSB-15.</title>
        <authorList>
            <person name="Chung J.-H."/>
            <person name="Ahn J.-H."/>
            <person name="Yoon Y."/>
            <person name="Kim D.-Y."/>
            <person name="An S.-H."/>
            <person name="Park I."/>
            <person name="Yeon J."/>
        </authorList>
    </citation>
    <scope>NUCLEOTIDE SEQUENCE</scope>
    <source>
        <strain evidence="6">KSB-15</strain>
    </source>
</reference>
<dbReference type="Gene3D" id="3.30.457.10">
    <property type="entry name" value="Copper amine oxidase-like, N-terminal domain"/>
    <property type="match status" value="1"/>
</dbReference>
<dbReference type="Pfam" id="PF07833">
    <property type="entry name" value="Cu_amine_oxidN1"/>
    <property type="match status" value="1"/>
</dbReference>
<feature type="domain" description="MurNAc-LAA" evidence="5">
    <location>
        <begin position="196"/>
        <end position="334"/>
    </location>
</feature>
<dbReference type="InterPro" id="IPR050695">
    <property type="entry name" value="N-acetylmuramoyl_amidase_3"/>
</dbReference>
<dbReference type="EMBL" id="CP080507">
    <property type="protein sequence ID" value="QYM79068.1"/>
    <property type="molecule type" value="Genomic_DNA"/>
</dbReference>
<dbReference type="RefSeq" id="WP_220162422.1">
    <property type="nucleotide sequence ID" value="NZ_CP080507.1"/>
</dbReference>
<dbReference type="AlphaFoldDB" id="A0A8F9TWJ2"/>